<dbReference type="Gene3D" id="3.30.420.40">
    <property type="match status" value="2"/>
</dbReference>
<dbReference type="Pfam" id="PF12531">
    <property type="entry name" value="DUF3731"/>
    <property type="match status" value="1"/>
</dbReference>
<proteinExistence type="inferred from homology"/>
<reference evidence="4" key="1">
    <citation type="submission" date="2021-01" db="EMBL/GenBank/DDBJ databases">
        <title>Modified the classification status of verrucomicrobia.</title>
        <authorList>
            <person name="Feng X."/>
        </authorList>
    </citation>
    <scope>NUCLEOTIDE SEQUENCE</scope>
    <source>
        <strain evidence="4">_KCTC 22039</strain>
    </source>
</reference>
<dbReference type="RefSeq" id="WP_200312866.1">
    <property type="nucleotide sequence ID" value="NZ_JAENIM010000047.1"/>
</dbReference>
<dbReference type="Pfam" id="PF00012">
    <property type="entry name" value="HSP70"/>
    <property type="match status" value="1"/>
</dbReference>
<gene>
    <name evidence="4" type="ORF">JIN82_16975</name>
</gene>
<evidence type="ECO:0000256" key="2">
    <source>
        <dbReference type="ARBA" id="ARBA00022741"/>
    </source>
</evidence>
<dbReference type="InterPro" id="IPR043129">
    <property type="entry name" value="ATPase_NBD"/>
</dbReference>
<comment type="caution">
    <text evidence="4">The sequence shown here is derived from an EMBL/GenBank/DDBJ whole genome shotgun (WGS) entry which is preliminary data.</text>
</comment>
<dbReference type="InterPro" id="IPR018181">
    <property type="entry name" value="Heat_shock_70_CS"/>
</dbReference>
<dbReference type="PROSITE" id="PS00297">
    <property type="entry name" value="HSP70_1"/>
    <property type="match status" value="1"/>
</dbReference>
<comment type="similarity">
    <text evidence="1">Belongs to the heat shock protein 70 family.</text>
</comment>
<name>A0A8J7MG35_9BACT</name>
<keyword evidence="3" id="KW-0067">ATP-binding</keyword>
<evidence type="ECO:0000313" key="5">
    <source>
        <dbReference type="Proteomes" id="UP000624703"/>
    </source>
</evidence>
<dbReference type="PROSITE" id="PS00329">
    <property type="entry name" value="HSP70_2"/>
    <property type="match status" value="1"/>
</dbReference>
<sequence>MAKFSIGIDLGTSNCALSFVRLDDPGAITEVFEIPQWDSLNGLASLTTLPSFLYLPTAAEASQLGGADTNGSADWISGLLARKRSGETPGRVALSAKSWLCHHSVDRNAEFLPWGSDEIDHEEKISPIKASALLLNYLRGAWNNHFAAMGAGFSFDEQEITVTVPASFDAVAQGLTIEAAKLAGFPESMRLLEEPQAAFYRWLEKYSQDPKHLWEQLPEQPKAGENHHVLVVDIGGGTSDFSLFEINRQSGAALPVIKRLAVSDHILLGGDNIDLAIAHLAEPKLAGEGQQLSGSQWSFLTSRCRELKEHVLGQDGGGEEAFTVSLPGRGSSLLASTISTEISRTELETLLLDGFFPDCPADAKVQQADAGLKEWGLPYAADSAITRHLAEFLAGRPAIDAVLFNGGSLYPEKLRLRLQGQIASWQNGYQPTMLSNPEPDLAVARGAARYGSVLNKRSQRIEAGAARSVYLEVLNKEKDSTPQLVCILPRGAEPEQAYDIESLKLELRINRPIEFRSYYSTRHSKHTAGEMLALKGKDYHKLPPLQTIARLSNKPEELEGNSIPVKLRAKLNELGLLQIECISTVEEVEQTWPLEFNLRVGELEAETDHTPIDVDPGVEQSAIDEAASYLESALQKPAGKGRKDKLTAQRLLKELEQIFGLAKADWNWVLIRSLWPSMVKTMDCRSLSPDHEEAWLILAGFFLRPGYGTDLDPHRIDELWPLFDAGLANKGKGIKLQEYILWRRIAGGLSAERQTAIIGREIEKLRLQKNPPAELVRLAGSFERISPSIKSELVENFLGKAETFARDGKYCAPYLVSLSLLLNRTPMYAGQETVVSPEFVDKAYDAFCDLDWTKTELIELQNLFLRAARVVDNRSLDVDEKIRLKIAKQLDKAKATPLKVQRVREFIPMEQADKASLYGESLPPGLVLK</sequence>
<keyword evidence="5" id="KW-1185">Reference proteome</keyword>
<dbReference type="CDD" id="cd10170">
    <property type="entry name" value="ASKHA_NBD_HSP70"/>
    <property type="match status" value="1"/>
</dbReference>
<organism evidence="4 5">
    <name type="scientific">Persicirhabdus sediminis</name>
    <dbReference type="NCBI Taxonomy" id="454144"/>
    <lineage>
        <taxon>Bacteria</taxon>
        <taxon>Pseudomonadati</taxon>
        <taxon>Verrucomicrobiota</taxon>
        <taxon>Verrucomicrobiia</taxon>
        <taxon>Verrucomicrobiales</taxon>
        <taxon>Verrucomicrobiaceae</taxon>
        <taxon>Persicirhabdus</taxon>
    </lineage>
</organism>
<evidence type="ECO:0000256" key="1">
    <source>
        <dbReference type="ARBA" id="ARBA00007381"/>
    </source>
</evidence>
<dbReference type="SUPFAM" id="SSF53067">
    <property type="entry name" value="Actin-like ATPase domain"/>
    <property type="match status" value="2"/>
</dbReference>
<dbReference type="EMBL" id="JAENIM010000047">
    <property type="protein sequence ID" value="MBK1792861.1"/>
    <property type="molecule type" value="Genomic_DNA"/>
</dbReference>
<keyword evidence="2" id="KW-0547">Nucleotide-binding</keyword>
<dbReference type="InterPro" id="IPR021030">
    <property type="entry name" value="DUF3731"/>
</dbReference>
<dbReference type="AlphaFoldDB" id="A0A8J7MG35"/>
<protein>
    <submittedName>
        <fullName evidence="4">Hsp70 family protein</fullName>
    </submittedName>
</protein>
<evidence type="ECO:0000256" key="3">
    <source>
        <dbReference type="ARBA" id="ARBA00022840"/>
    </source>
</evidence>
<evidence type="ECO:0000313" key="4">
    <source>
        <dbReference type="EMBL" id="MBK1792861.1"/>
    </source>
</evidence>
<accession>A0A8J7MG35</accession>
<dbReference type="PANTHER" id="PTHR19375">
    <property type="entry name" value="HEAT SHOCK PROTEIN 70KDA"/>
    <property type="match status" value="1"/>
</dbReference>
<dbReference type="GO" id="GO:0005524">
    <property type="term" value="F:ATP binding"/>
    <property type="evidence" value="ECO:0007669"/>
    <property type="project" value="UniProtKB-KW"/>
</dbReference>
<dbReference type="Proteomes" id="UP000624703">
    <property type="component" value="Unassembled WGS sequence"/>
</dbReference>
<dbReference type="GO" id="GO:0140662">
    <property type="term" value="F:ATP-dependent protein folding chaperone"/>
    <property type="evidence" value="ECO:0007669"/>
    <property type="project" value="InterPro"/>
</dbReference>
<dbReference type="InterPro" id="IPR013126">
    <property type="entry name" value="Hsp_70_fam"/>
</dbReference>